<evidence type="ECO:0000313" key="12">
    <source>
        <dbReference type="Proteomes" id="UP000321201"/>
    </source>
</evidence>
<dbReference type="AlphaFoldDB" id="A0A5C7ER48"/>
<dbReference type="PANTHER" id="PTHR38035">
    <property type="entry name" value="UPF0070 PROTEIN YFGM"/>
    <property type="match status" value="1"/>
</dbReference>
<gene>
    <name evidence="11" type="ORF">FR698_12120</name>
</gene>
<sequence>MTSEEEAMGIYDFEEQAQLAAVKAWWKENGWLVILAVLVFLGSLGGFHGWRYYQAQQSLAAARAYAGLEPAILANDAKKLLAGAAELRSRHPKSPYAARAALAAAKASYESGDLASAKRELEWTMRHATEEAIQSTARLRLARVLMEEQKFDEALALLPSNDAGPFGRLYDDLRGDILTALGRTEEARKAYQQAAAKTAKEDAFRSLIELKLDALAGAGS</sequence>
<evidence type="ECO:0000256" key="8">
    <source>
        <dbReference type="ARBA" id="ARBA00024235"/>
    </source>
</evidence>
<keyword evidence="2" id="KW-1003">Cell membrane</keyword>
<dbReference type="PIRSF" id="PIRSF006170">
    <property type="entry name" value="YfgM"/>
    <property type="match status" value="1"/>
</dbReference>
<dbReference type="OrthoDB" id="8521102at2"/>
<keyword evidence="5 9" id="KW-0472">Membrane</keyword>
<keyword evidence="3 9" id="KW-0812">Transmembrane</keyword>
<comment type="similarity">
    <text evidence="7">Belongs to the YfgM family.</text>
</comment>
<dbReference type="InParanoid" id="A0A5C7ER48"/>
<evidence type="ECO:0000256" key="2">
    <source>
        <dbReference type="ARBA" id="ARBA00022475"/>
    </source>
</evidence>
<dbReference type="Proteomes" id="UP000321201">
    <property type="component" value="Unassembled WGS sequence"/>
</dbReference>
<dbReference type="GO" id="GO:0005886">
    <property type="term" value="C:plasma membrane"/>
    <property type="evidence" value="ECO:0007669"/>
    <property type="project" value="UniProtKB-SubCell"/>
</dbReference>
<feature type="transmembrane region" description="Helical" evidence="9">
    <location>
        <begin position="31"/>
        <end position="53"/>
    </location>
</feature>
<accession>A0A5C7ER48</accession>
<name>A0A5C7ER48_9PROT</name>
<dbReference type="SUPFAM" id="SSF48452">
    <property type="entry name" value="TPR-like"/>
    <property type="match status" value="1"/>
</dbReference>
<organism evidence="11 12">
    <name type="scientific">Pelomicrobium methylotrophicum</name>
    <dbReference type="NCBI Taxonomy" id="2602750"/>
    <lineage>
        <taxon>Bacteria</taxon>
        <taxon>Pseudomonadati</taxon>
        <taxon>Pseudomonadota</taxon>
        <taxon>Hydrogenophilia</taxon>
        <taxon>Hydrogenophilia incertae sedis</taxon>
        <taxon>Pelomicrobium</taxon>
    </lineage>
</organism>
<comment type="subcellular location">
    <subcellularLocation>
        <location evidence="1">Cell membrane</location>
        <topology evidence="1">Single-pass type II membrane protein</topology>
    </subcellularLocation>
</comment>
<evidence type="ECO:0000256" key="6">
    <source>
        <dbReference type="ARBA" id="ARBA00023186"/>
    </source>
</evidence>
<dbReference type="Gene3D" id="1.25.40.1040">
    <property type="match status" value="1"/>
</dbReference>
<evidence type="ECO:0000256" key="4">
    <source>
        <dbReference type="ARBA" id="ARBA00022989"/>
    </source>
</evidence>
<dbReference type="PANTHER" id="PTHR38035:SF1">
    <property type="entry name" value="ANCILLARY SECYEG TRANSLOCON SUBUNIT"/>
    <property type="match status" value="1"/>
</dbReference>
<keyword evidence="4 9" id="KW-1133">Transmembrane helix</keyword>
<protein>
    <recommendedName>
        <fullName evidence="8">Ancillary SecYEG translocon subunit</fullName>
    </recommendedName>
</protein>
<comment type="caution">
    <text evidence="11">The sequence shown here is derived from an EMBL/GenBank/DDBJ whole genome shotgun (WGS) entry which is preliminary data.</text>
</comment>
<proteinExistence type="inferred from homology"/>
<reference evidence="11 12" key="1">
    <citation type="submission" date="2019-08" db="EMBL/GenBank/DDBJ databases">
        <title>Pelomicrobium methylotrophicum gen. nov., sp. nov. a moderately thermophilic, facultatively anaerobic, lithoautotrophic and methylotrophic bacterium isolated from a terrestrial mud volcano.</title>
        <authorList>
            <person name="Slobodkina G.B."/>
            <person name="Merkel A.Y."/>
            <person name="Slobodkin A.I."/>
        </authorList>
    </citation>
    <scope>NUCLEOTIDE SEQUENCE [LARGE SCALE GENOMIC DNA]</scope>
    <source>
        <strain evidence="11 12">SM250</strain>
    </source>
</reference>
<evidence type="ECO:0000313" key="11">
    <source>
        <dbReference type="EMBL" id="TXF11068.1"/>
    </source>
</evidence>
<evidence type="ECO:0000256" key="1">
    <source>
        <dbReference type="ARBA" id="ARBA00004401"/>
    </source>
</evidence>
<evidence type="ECO:0000256" key="9">
    <source>
        <dbReference type="SAM" id="Phobius"/>
    </source>
</evidence>
<dbReference type="InterPro" id="IPR026039">
    <property type="entry name" value="YfgM"/>
</dbReference>
<dbReference type="Pfam" id="PF09976">
    <property type="entry name" value="TPR_21"/>
    <property type="match status" value="1"/>
</dbReference>
<dbReference type="EMBL" id="VPFL01000017">
    <property type="protein sequence ID" value="TXF11068.1"/>
    <property type="molecule type" value="Genomic_DNA"/>
</dbReference>
<keyword evidence="6" id="KW-0143">Chaperone</keyword>
<evidence type="ECO:0000256" key="5">
    <source>
        <dbReference type="ARBA" id="ARBA00023136"/>
    </source>
</evidence>
<evidence type="ECO:0000256" key="7">
    <source>
        <dbReference type="ARBA" id="ARBA00024197"/>
    </source>
</evidence>
<evidence type="ECO:0000256" key="3">
    <source>
        <dbReference type="ARBA" id="ARBA00022692"/>
    </source>
</evidence>
<dbReference type="GO" id="GO:0044877">
    <property type="term" value="F:protein-containing complex binding"/>
    <property type="evidence" value="ECO:0007669"/>
    <property type="project" value="InterPro"/>
</dbReference>
<feature type="domain" description="Ancillary SecYEG translocon subunit/Cell division coordinator CpoB TPR" evidence="10">
    <location>
        <begin position="23"/>
        <end position="216"/>
    </location>
</feature>
<keyword evidence="12" id="KW-1185">Reference proteome</keyword>
<dbReference type="InterPro" id="IPR018704">
    <property type="entry name" value="SecYEG/CpoB_TPR"/>
</dbReference>
<evidence type="ECO:0000259" key="10">
    <source>
        <dbReference type="Pfam" id="PF09976"/>
    </source>
</evidence>
<dbReference type="InterPro" id="IPR011990">
    <property type="entry name" value="TPR-like_helical_dom_sf"/>
</dbReference>
<dbReference type="FunCoup" id="A0A5C7ER48">
    <property type="interactions" value="61"/>
</dbReference>